<evidence type="ECO:0000313" key="2">
    <source>
        <dbReference type="Proteomes" id="UP000814128"/>
    </source>
</evidence>
<dbReference type="EMBL" id="MU274446">
    <property type="protein sequence ID" value="KAI0026522.1"/>
    <property type="molecule type" value="Genomic_DNA"/>
</dbReference>
<gene>
    <name evidence="1" type="ORF">K488DRAFT_66274</name>
</gene>
<name>A0ACB8Q4G1_9AGAM</name>
<feature type="non-terminal residue" evidence="1">
    <location>
        <position position="93"/>
    </location>
</feature>
<dbReference type="Proteomes" id="UP000814128">
    <property type="component" value="Unassembled WGS sequence"/>
</dbReference>
<keyword evidence="2" id="KW-1185">Reference proteome</keyword>
<evidence type="ECO:0000313" key="1">
    <source>
        <dbReference type="EMBL" id="KAI0026522.1"/>
    </source>
</evidence>
<protein>
    <submittedName>
        <fullName evidence="1">Uncharacterized protein</fullName>
    </submittedName>
</protein>
<proteinExistence type="predicted"/>
<reference evidence="1" key="2">
    <citation type="journal article" date="2022" name="New Phytol.">
        <title>Evolutionary transition to the ectomycorrhizal habit in the genomes of a hyperdiverse lineage of mushroom-forming fungi.</title>
        <authorList>
            <person name="Looney B."/>
            <person name="Miyauchi S."/>
            <person name="Morin E."/>
            <person name="Drula E."/>
            <person name="Courty P.E."/>
            <person name="Kohler A."/>
            <person name="Kuo A."/>
            <person name="LaButti K."/>
            <person name="Pangilinan J."/>
            <person name="Lipzen A."/>
            <person name="Riley R."/>
            <person name="Andreopoulos W."/>
            <person name="He G."/>
            <person name="Johnson J."/>
            <person name="Nolan M."/>
            <person name="Tritt A."/>
            <person name="Barry K.W."/>
            <person name="Grigoriev I.V."/>
            <person name="Nagy L.G."/>
            <person name="Hibbett D."/>
            <person name="Henrissat B."/>
            <person name="Matheny P.B."/>
            <person name="Labbe J."/>
            <person name="Martin F.M."/>
        </authorList>
    </citation>
    <scope>NUCLEOTIDE SEQUENCE</scope>
    <source>
        <strain evidence="1">EC-137</strain>
    </source>
</reference>
<reference evidence="1" key="1">
    <citation type="submission" date="2021-02" db="EMBL/GenBank/DDBJ databases">
        <authorList>
            <consortium name="DOE Joint Genome Institute"/>
            <person name="Ahrendt S."/>
            <person name="Looney B.P."/>
            <person name="Miyauchi S."/>
            <person name="Morin E."/>
            <person name="Drula E."/>
            <person name="Courty P.E."/>
            <person name="Chicoki N."/>
            <person name="Fauchery L."/>
            <person name="Kohler A."/>
            <person name="Kuo A."/>
            <person name="Labutti K."/>
            <person name="Pangilinan J."/>
            <person name="Lipzen A."/>
            <person name="Riley R."/>
            <person name="Andreopoulos W."/>
            <person name="He G."/>
            <person name="Johnson J."/>
            <person name="Barry K.W."/>
            <person name="Grigoriev I.V."/>
            <person name="Nagy L."/>
            <person name="Hibbett D."/>
            <person name="Henrissat B."/>
            <person name="Matheny P.B."/>
            <person name="Labbe J."/>
            <person name="Martin F."/>
        </authorList>
    </citation>
    <scope>NUCLEOTIDE SEQUENCE</scope>
    <source>
        <strain evidence="1">EC-137</strain>
    </source>
</reference>
<organism evidence="1 2">
    <name type="scientific">Vararia minispora EC-137</name>
    <dbReference type="NCBI Taxonomy" id="1314806"/>
    <lineage>
        <taxon>Eukaryota</taxon>
        <taxon>Fungi</taxon>
        <taxon>Dikarya</taxon>
        <taxon>Basidiomycota</taxon>
        <taxon>Agaricomycotina</taxon>
        <taxon>Agaricomycetes</taxon>
        <taxon>Russulales</taxon>
        <taxon>Lachnocladiaceae</taxon>
        <taxon>Vararia</taxon>
    </lineage>
</organism>
<accession>A0ACB8Q4G1</accession>
<sequence length="93" mass="10811">MNDFVDQVKHGYIGDVLFSKVLGQADSYHTFTEDKGMIYTRNRAGQEVLCVPRTLHPTTGRRLTEMVIDNSHTTLGHLGTQRTADHVRRYYWW</sequence>
<comment type="caution">
    <text evidence="1">The sequence shown here is derived from an EMBL/GenBank/DDBJ whole genome shotgun (WGS) entry which is preliminary data.</text>
</comment>